<dbReference type="Gene3D" id="1.20.1280.50">
    <property type="match status" value="1"/>
</dbReference>
<evidence type="ECO:0000256" key="1">
    <source>
        <dbReference type="SAM" id="Coils"/>
    </source>
</evidence>
<dbReference type="InterPro" id="IPR032675">
    <property type="entry name" value="LRR_dom_sf"/>
</dbReference>
<accession>A0ABR3EWF6</accession>
<organism evidence="3 4">
    <name type="scientific">Marasmius crinis-equi</name>
    <dbReference type="NCBI Taxonomy" id="585013"/>
    <lineage>
        <taxon>Eukaryota</taxon>
        <taxon>Fungi</taxon>
        <taxon>Dikarya</taxon>
        <taxon>Basidiomycota</taxon>
        <taxon>Agaricomycotina</taxon>
        <taxon>Agaricomycetes</taxon>
        <taxon>Agaricomycetidae</taxon>
        <taxon>Agaricales</taxon>
        <taxon>Marasmiineae</taxon>
        <taxon>Marasmiaceae</taxon>
        <taxon>Marasmius</taxon>
    </lineage>
</organism>
<reference evidence="3 4" key="1">
    <citation type="submission" date="2024-02" db="EMBL/GenBank/DDBJ databases">
        <title>A draft genome for the cacao thread blight pathogen Marasmius crinis-equi.</title>
        <authorList>
            <person name="Cohen S.P."/>
            <person name="Baruah I.K."/>
            <person name="Amoako-Attah I."/>
            <person name="Bukari Y."/>
            <person name="Meinhardt L.W."/>
            <person name="Bailey B.A."/>
        </authorList>
    </citation>
    <scope>NUCLEOTIDE SEQUENCE [LARGE SCALE GENOMIC DNA]</scope>
    <source>
        <strain evidence="3 4">GH-76</strain>
    </source>
</reference>
<keyword evidence="1" id="KW-0175">Coiled coil</keyword>
<dbReference type="InterPro" id="IPR001810">
    <property type="entry name" value="F-box_dom"/>
</dbReference>
<dbReference type="EMBL" id="JBAHYK010001635">
    <property type="protein sequence ID" value="KAL0567253.1"/>
    <property type="molecule type" value="Genomic_DNA"/>
</dbReference>
<evidence type="ECO:0000259" key="2">
    <source>
        <dbReference type="Pfam" id="PF12937"/>
    </source>
</evidence>
<name>A0ABR3EWF6_9AGAR</name>
<dbReference type="Pfam" id="PF12937">
    <property type="entry name" value="F-box-like"/>
    <property type="match status" value="1"/>
</dbReference>
<dbReference type="InterPro" id="IPR036047">
    <property type="entry name" value="F-box-like_dom_sf"/>
</dbReference>
<evidence type="ECO:0000313" key="3">
    <source>
        <dbReference type="EMBL" id="KAL0567253.1"/>
    </source>
</evidence>
<evidence type="ECO:0000313" key="4">
    <source>
        <dbReference type="Proteomes" id="UP001465976"/>
    </source>
</evidence>
<comment type="caution">
    <text evidence="3">The sequence shown here is derived from an EMBL/GenBank/DDBJ whole genome shotgun (WGS) entry which is preliminary data.</text>
</comment>
<feature type="coiled-coil region" evidence="1">
    <location>
        <begin position="61"/>
        <end position="95"/>
    </location>
</feature>
<keyword evidence="4" id="KW-1185">Reference proteome</keyword>
<dbReference type="Proteomes" id="UP001465976">
    <property type="component" value="Unassembled WGS sequence"/>
</dbReference>
<proteinExistence type="predicted"/>
<feature type="domain" description="F-box" evidence="2">
    <location>
        <begin position="100"/>
        <end position="152"/>
    </location>
</feature>
<gene>
    <name evidence="3" type="ORF">V5O48_014740</name>
</gene>
<protein>
    <recommendedName>
        <fullName evidence="2">F-box domain-containing protein</fullName>
    </recommendedName>
</protein>
<sequence>MDILSTPLKTCDACGISFPPKPNRKLSQVEKCLSRYPGNLFAAEHDIASIEDHIHGAEEEILAYDSELARVQNILEELQARRDMLSRATRQLKSITRPSIRRLPVEILLDIFLWYCDDEDQGLLPALCLGSVCSQWRNIAHSSPALWATIRCRGLRKLSPRKFLPLVRYCLEKSRAVPLEVSIRSSDGTEAFTELAKHSDRWKQLMINLNNLPRYSLPVNLLILEGAHFFSNAKSNGGYLRHTLPAQVNTPALQELTLGYDELASGTRFNTSSLTILSVRGEINFSSLVALLRQCPKLSTLALEDVNPTNLVGGTGNFRILPITSLIVTHFGENDFHRSDPIFGYFTFPRLENLILLDISCPSIHRDMDLFRLLTGSQPPPLVSLDITKFGLHLDNLLDMLTALSPTLSRIRFAVLRSFLHQKFFEIMTLSNHPALLPHLKELKVTDVDQPHFDSLLGMVESRWRVEESPTQKRLSRFGTTCRSGELADMLKERLAGFSSQGLQVEVSISTV</sequence>
<dbReference type="Gene3D" id="3.80.10.10">
    <property type="entry name" value="Ribonuclease Inhibitor"/>
    <property type="match status" value="1"/>
</dbReference>
<dbReference type="SUPFAM" id="SSF52047">
    <property type="entry name" value="RNI-like"/>
    <property type="match status" value="1"/>
</dbReference>
<dbReference type="SUPFAM" id="SSF81383">
    <property type="entry name" value="F-box domain"/>
    <property type="match status" value="1"/>
</dbReference>